<dbReference type="GeneTree" id="ENSGT00960000187025"/>
<evidence type="ECO:0000313" key="3">
    <source>
        <dbReference type="Proteomes" id="UP000472275"/>
    </source>
</evidence>
<dbReference type="Proteomes" id="UP000472275">
    <property type="component" value="Chromosome 25"/>
</dbReference>
<reference evidence="2" key="2">
    <citation type="submission" date="2025-09" db="UniProtKB">
        <authorList>
            <consortium name="Ensembl"/>
        </authorList>
    </citation>
    <scope>IDENTIFICATION</scope>
</reference>
<evidence type="ECO:0000313" key="2">
    <source>
        <dbReference type="Ensembl" id="ENSACCP00020020923.1"/>
    </source>
</evidence>
<proteinExistence type="predicted"/>
<accession>A0A663F9Z3</accession>
<evidence type="ECO:0000256" key="1">
    <source>
        <dbReference type="SAM" id="MobiDB-lite"/>
    </source>
</evidence>
<dbReference type="AlphaFoldDB" id="A0A663F9Z3"/>
<organism evidence="2 3">
    <name type="scientific">Aquila chrysaetos chrysaetos</name>
    <dbReference type="NCBI Taxonomy" id="223781"/>
    <lineage>
        <taxon>Eukaryota</taxon>
        <taxon>Metazoa</taxon>
        <taxon>Chordata</taxon>
        <taxon>Craniata</taxon>
        <taxon>Vertebrata</taxon>
        <taxon>Euteleostomi</taxon>
        <taxon>Archelosauria</taxon>
        <taxon>Archosauria</taxon>
        <taxon>Dinosauria</taxon>
        <taxon>Saurischia</taxon>
        <taxon>Theropoda</taxon>
        <taxon>Coelurosauria</taxon>
        <taxon>Aves</taxon>
        <taxon>Neognathae</taxon>
        <taxon>Neoaves</taxon>
        <taxon>Telluraves</taxon>
        <taxon>Accipitrimorphae</taxon>
        <taxon>Accipitriformes</taxon>
        <taxon>Accipitridae</taxon>
        <taxon>Accipitrinae</taxon>
        <taxon>Aquila</taxon>
    </lineage>
</organism>
<protein>
    <submittedName>
        <fullName evidence="2">Uncharacterized protein</fullName>
    </submittedName>
</protein>
<dbReference type="InParanoid" id="A0A663F9Z3"/>
<reference evidence="2" key="1">
    <citation type="submission" date="2025-08" db="UniProtKB">
        <authorList>
            <consortium name="Ensembl"/>
        </authorList>
    </citation>
    <scope>IDENTIFICATION</scope>
</reference>
<feature type="region of interest" description="Disordered" evidence="1">
    <location>
        <begin position="1"/>
        <end position="64"/>
    </location>
</feature>
<dbReference type="Ensembl" id="ENSACCT00020021847.1">
    <property type="protein sequence ID" value="ENSACCP00020020923.1"/>
    <property type="gene ID" value="ENSACCG00020014421.1"/>
</dbReference>
<keyword evidence="3" id="KW-1185">Reference proteome</keyword>
<name>A0A663F9Z3_AQUCH</name>
<sequence>ELEGTPLPRPAGGEVRVPITAPPRRPAEQQQPPEEEEEEDAGSGPVGSPCRDPPPDLASEEEEQVPYPALAPTAFFCLKQTTRPRSWCLRLVLIYLVLEGLGEGTAFLLHLGVSQDRSLKSRLSCFQTLGAGGREQPSPLALVGSRTGAQWSEFGIPEAGTADKLTHSGRKTKWCRHGAREVCVEEGSGVLVPLEGEAVLLFCLSACLLRIDRRASSFTELTRLT</sequence>